<proteinExistence type="predicted"/>
<evidence type="ECO:0000313" key="2">
    <source>
        <dbReference type="WBParaSite" id="PDA_v2.g25206.t1"/>
    </source>
</evidence>
<dbReference type="WBParaSite" id="PDA_v2.g25206.t1">
    <property type="protein sequence ID" value="PDA_v2.g25206.t1"/>
    <property type="gene ID" value="PDA_v2.g25206"/>
</dbReference>
<name>A0A914Q365_9BILA</name>
<reference evidence="2" key="1">
    <citation type="submission" date="2022-11" db="UniProtKB">
        <authorList>
            <consortium name="WormBaseParasite"/>
        </authorList>
    </citation>
    <scope>IDENTIFICATION</scope>
</reference>
<dbReference type="Proteomes" id="UP000887578">
    <property type="component" value="Unplaced"/>
</dbReference>
<evidence type="ECO:0000313" key="1">
    <source>
        <dbReference type="Proteomes" id="UP000887578"/>
    </source>
</evidence>
<protein>
    <submittedName>
        <fullName evidence="2">Uncharacterized protein</fullName>
    </submittedName>
</protein>
<organism evidence="1 2">
    <name type="scientific">Panagrolaimus davidi</name>
    <dbReference type="NCBI Taxonomy" id="227884"/>
    <lineage>
        <taxon>Eukaryota</taxon>
        <taxon>Metazoa</taxon>
        <taxon>Ecdysozoa</taxon>
        <taxon>Nematoda</taxon>
        <taxon>Chromadorea</taxon>
        <taxon>Rhabditida</taxon>
        <taxon>Tylenchina</taxon>
        <taxon>Panagrolaimomorpha</taxon>
        <taxon>Panagrolaimoidea</taxon>
        <taxon>Panagrolaimidae</taxon>
        <taxon>Panagrolaimus</taxon>
    </lineage>
</organism>
<dbReference type="AlphaFoldDB" id="A0A914Q365"/>
<sequence>MRCTEISVNSFQYGSGEYDNNLIMSATFKLFYVENQTNIIQVSDIIAWDFNEKKPASQICADILSNCTSDFSTPFNITVIDNNFGLWADFIENNGMFEEDLTFWYGFVEEGNINRPDGTLFSIDNACIVNEFDGSKMVQCCNSFEPVPKAPAGNFPKCKTFKSRVSILNVNDNYSINATASLTLMIFDDNSVVSTDFNFTENVIFAYDLNECGGIESNEQGCYLPYVDYKAILSVFIEPPSTIEPTIGKWIIRDNVMMSSEGVPITAKNNCQYYNEPLDEDQLLSSQFCCQEFA</sequence>
<keyword evidence="1" id="KW-1185">Reference proteome</keyword>
<accession>A0A914Q365</accession>